<keyword evidence="3" id="KW-1185">Reference proteome</keyword>
<dbReference type="InterPro" id="IPR014957">
    <property type="entry name" value="IDEAL_dom"/>
</dbReference>
<evidence type="ECO:0000313" key="3">
    <source>
        <dbReference type="Proteomes" id="UP000051061"/>
    </source>
</evidence>
<dbReference type="InterPro" id="IPR038091">
    <property type="entry name" value="UPF0302_N_sf"/>
</dbReference>
<feature type="domain" description="IDEAL" evidence="1">
    <location>
        <begin position="153"/>
        <end position="189"/>
    </location>
</feature>
<organism evidence="2 3">
    <name type="scientific">Alkalicoccobacillus plakortidis</name>
    <dbReference type="NCBI Taxonomy" id="444060"/>
    <lineage>
        <taxon>Bacteria</taxon>
        <taxon>Bacillati</taxon>
        <taxon>Bacillota</taxon>
        <taxon>Bacilli</taxon>
        <taxon>Bacillales</taxon>
        <taxon>Bacillaceae</taxon>
        <taxon>Alkalicoccobacillus</taxon>
    </lineage>
</organism>
<dbReference type="SMART" id="SM00914">
    <property type="entry name" value="IDEAL"/>
    <property type="match status" value="1"/>
</dbReference>
<dbReference type="AlphaFoldDB" id="A0A9D5I121"/>
<evidence type="ECO:0000313" key="2">
    <source>
        <dbReference type="EMBL" id="KQL57181.1"/>
    </source>
</evidence>
<name>A0A9D5I121_9BACI</name>
<dbReference type="EMBL" id="LJJD01000020">
    <property type="protein sequence ID" value="KQL57181.1"/>
    <property type="molecule type" value="Genomic_DNA"/>
</dbReference>
<dbReference type="Pfam" id="PF08864">
    <property type="entry name" value="UPF0302"/>
    <property type="match status" value="1"/>
</dbReference>
<proteinExistence type="predicted"/>
<dbReference type="PIRSF" id="PIRSF007165">
    <property type="entry name" value="UCP007165"/>
    <property type="match status" value="1"/>
</dbReference>
<comment type="caution">
    <text evidence="2">The sequence shown here is derived from an EMBL/GenBank/DDBJ whole genome shotgun (WGS) entry which is preliminary data.</text>
</comment>
<accession>A0A9D5I121</accession>
<dbReference type="Proteomes" id="UP000051061">
    <property type="component" value="Unassembled WGS sequence"/>
</dbReference>
<protein>
    <recommendedName>
        <fullName evidence="1">IDEAL domain-containing protein</fullName>
    </recommendedName>
</protein>
<dbReference type="Gene3D" id="3.40.1530.30">
    <property type="entry name" value="Uncharacterised family UPF0302, N-terminal domain"/>
    <property type="match status" value="1"/>
</dbReference>
<dbReference type="Pfam" id="PF08858">
    <property type="entry name" value="IDEAL"/>
    <property type="match status" value="1"/>
</dbReference>
<dbReference type="InterPro" id="IPR011188">
    <property type="entry name" value="UPF0302"/>
</dbReference>
<gene>
    <name evidence="2" type="ORF">AN965_10155</name>
</gene>
<reference evidence="2 3" key="1">
    <citation type="submission" date="2015-09" db="EMBL/GenBank/DDBJ databases">
        <title>Genome sequencing project for genomic taxonomy and phylogenomics of Bacillus-like bacteria.</title>
        <authorList>
            <person name="Liu B."/>
            <person name="Wang J."/>
            <person name="Zhu Y."/>
            <person name="Liu G."/>
            <person name="Chen Q."/>
            <person name="Chen Z."/>
            <person name="Lan J."/>
            <person name="Che J."/>
            <person name="Ge C."/>
            <person name="Shi H."/>
            <person name="Pan Z."/>
            <person name="Liu X."/>
        </authorList>
    </citation>
    <scope>NUCLEOTIDE SEQUENCE [LARGE SCALE GENOMIC DNA]</scope>
    <source>
        <strain evidence="2 3">DSM 19153</strain>
    </source>
</reference>
<sequence>MRLFSCFNRERRGGLRYMSDLIKKQFLQWFVNHHYLKNRGARALLVHIQSSPHLLAKLRFTETIDPKRRTLIVASTQSDEIGFLYVNQGKKTEDVAKALDDIMTHPSNPIYLIVHFYGRDIHHTYRQLVETPVHKSYRQYKQNQKDEQETNAFLQYIDTENERSRLRAAIDKALDDRNHDEFARLSKELRQLQEKLAQ</sequence>
<evidence type="ECO:0000259" key="1">
    <source>
        <dbReference type="SMART" id="SM00914"/>
    </source>
</evidence>
<dbReference type="InterPro" id="IPR014963">
    <property type="entry name" value="UPF0302_N"/>
</dbReference>